<gene>
    <name evidence="2" type="ORF">E4656_19120</name>
</gene>
<dbReference type="RefSeq" id="WP_135484932.1">
    <property type="nucleotide sequence ID" value="NZ_SRMF01000015.1"/>
</dbReference>
<feature type="compositionally biased region" description="Basic and acidic residues" evidence="1">
    <location>
        <begin position="80"/>
        <end position="92"/>
    </location>
</feature>
<organism evidence="2 3">
    <name type="scientific">Natronospirillum operosum</name>
    <dbReference type="NCBI Taxonomy" id="2759953"/>
    <lineage>
        <taxon>Bacteria</taxon>
        <taxon>Pseudomonadati</taxon>
        <taxon>Pseudomonadota</taxon>
        <taxon>Gammaproteobacteria</taxon>
        <taxon>Oceanospirillales</taxon>
        <taxon>Natronospirillaceae</taxon>
        <taxon>Natronospirillum</taxon>
    </lineage>
</organism>
<evidence type="ECO:0000256" key="1">
    <source>
        <dbReference type="SAM" id="MobiDB-lite"/>
    </source>
</evidence>
<sequence>MRLSQRQHRTTFPLAWVAWLLLVWAHIVHPVHSAQLLNDLRSAHDTAAEHTAEAAPEHSSHTATRGPYDCPHQADLSQTHPDHGSEHHDAAHTDHAHEAMYCPHCTVAGLFWLPAAGGTEPPVLPQYNPTHHPGPALAQASPTEYPQQPRAPPL</sequence>
<feature type="region of interest" description="Disordered" evidence="1">
    <location>
        <begin position="47"/>
        <end position="92"/>
    </location>
</feature>
<protein>
    <recommendedName>
        <fullName evidence="4">DUF2946 domain-containing protein</fullName>
    </recommendedName>
</protein>
<name>A0A4Z0WB09_9GAMM</name>
<keyword evidence="3" id="KW-1185">Reference proteome</keyword>
<dbReference type="AlphaFoldDB" id="A0A4Z0WB09"/>
<dbReference type="Proteomes" id="UP000297475">
    <property type="component" value="Unassembled WGS sequence"/>
</dbReference>
<evidence type="ECO:0000313" key="3">
    <source>
        <dbReference type="Proteomes" id="UP000297475"/>
    </source>
</evidence>
<dbReference type="EMBL" id="SRMF01000015">
    <property type="protein sequence ID" value="TGG90239.1"/>
    <property type="molecule type" value="Genomic_DNA"/>
</dbReference>
<accession>A0A4Z0WB09</accession>
<proteinExistence type="predicted"/>
<evidence type="ECO:0008006" key="4">
    <source>
        <dbReference type="Google" id="ProtNLM"/>
    </source>
</evidence>
<feature type="region of interest" description="Disordered" evidence="1">
    <location>
        <begin position="123"/>
        <end position="154"/>
    </location>
</feature>
<comment type="caution">
    <text evidence="2">The sequence shown here is derived from an EMBL/GenBank/DDBJ whole genome shotgun (WGS) entry which is preliminary data.</text>
</comment>
<reference evidence="2 3" key="1">
    <citation type="submission" date="2019-04" db="EMBL/GenBank/DDBJ databases">
        <title>Natronospirillum operosus gen. nov., sp. nov., a haloalkaliphilic satellite isolated from decaying biomass of laboratory culture of cyanobacterium Geitlerinema sp. and proposal of Natronospirillaceae fam. nov. and Saccharospirillaceae fam. nov.</title>
        <authorList>
            <person name="Kevbrin V."/>
            <person name="Boltyanskaya Y."/>
            <person name="Koziaeva V."/>
            <person name="Grouzdev D.S."/>
            <person name="Park M."/>
            <person name="Cho J."/>
        </authorList>
    </citation>
    <scope>NUCLEOTIDE SEQUENCE [LARGE SCALE GENOMIC DNA]</scope>
    <source>
        <strain evidence="2 3">G-116</strain>
    </source>
</reference>
<feature type="compositionally biased region" description="Basic and acidic residues" evidence="1">
    <location>
        <begin position="47"/>
        <end position="60"/>
    </location>
</feature>
<evidence type="ECO:0000313" key="2">
    <source>
        <dbReference type="EMBL" id="TGG90239.1"/>
    </source>
</evidence>